<dbReference type="AlphaFoldDB" id="A0A853DJ05"/>
<feature type="domain" description="AMP-dependent synthetase/ligase" evidence="6">
    <location>
        <begin position="62"/>
        <end position="409"/>
    </location>
</feature>
<dbReference type="Pfam" id="PF00501">
    <property type="entry name" value="AMP-binding"/>
    <property type="match status" value="1"/>
</dbReference>
<feature type="compositionally biased region" description="Low complexity" evidence="5">
    <location>
        <begin position="595"/>
        <end position="610"/>
    </location>
</feature>
<evidence type="ECO:0000256" key="4">
    <source>
        <dbReference type="ARBA" id="ARBA00022840"/>
    </source>
</evidence>
<evidence type="ECO:0000256" key="1">
    <source>
        <dbReference type="ARBA" id="ARBA00006432"/>
    </source>
</evidence>
<dbReference type="GO" id="GO:0005524">
    <property type="term" value="F:ATP binding"/>
    <property type="evidence" value="ECO:0007669"/>
    <property type="project" value="UniProtKB-KW"/>
</dbReference>
<name>A0A853DJ05_9MICO</name>
<dbReference type="FunFam" id="3.30.300.30:FF:000028">
    <property type="entry name" value="AMP-dependent synthetase"/>
    <property type="match status" value="1"/>
</dbReference>
<gene>
    <name evidence="8" type="ORF">HNR15_001967</name>
</gene>
<keyword evidence="4" id="KW-0067">ATP-binding</keyword>
<feature type="domain" description="AMP-binding enzyme C-terminal" evidence="7">
    <location>
        <begin position="475"/>
        <end position="552"/>
    </location>
</feature>
<dbReference type="Gene3D" id="3.30.300.30">
    <property type="match status" value="1"/>
</dbReference>
<dbReference type="GO" id="GO:0006637">
    <property type="term" value="P:acyl-CoA metabolic process"/>
    <property type="evidence" value="ECO:0007669"/>
    <property type="project" value="TreeGrafter"/>
</dbReference>
<sequence>MPSTSQHPIATPADDFRAARDHLLSHRTDYDAAIAGYSPPRLERFNWATDWFDVLATEADSRDRAALTIVDQGDGEDRRTSHTYAQLARRSQQVAGWLASLGVGPGDRVLLMLGNQVELWESLLACIRLGAVTIPAATLLTPADLRDRIDRGVVAHAIVRADAADAFETVPGDFTRIAVGDGHPEGWRSYSESESYAGSAPAAVTGAHDPMLVYFTSGTTAAPKLVTHTHASYPVGHLSTMYWIGLQPGDVHLNVSSPGWAKHAWSCIFAPWNAGATVLMVNQARFDAQGLLRSLAQERATTFCAPPTVYRMLVQSDLAPWRERLSLREMVGAGEPLNPEVIEQVRAALGITVRDGFGQTETTAQIGNTPGQRVVPGSMGRALPGYDVVLVDPASGADTGDDEGEICLRLDGPLGRPVGLMVGYDADRERTAEAMRGGVYHTGDVAVRDAQGYVTYVGRSDDVFKASDYRISPFELESVLIEHPAVAEAAVVPSPDPTRLAVPKAYVVLAAGHAPDERTALDILTYAREHLAAYKRIRRIEFAELPKTISGKIRRVELRAREQDQHGTGAPDARRSGPTEFWESDFPDLKSAPDSSSSSTSSSTSPGRTD</sequence>
<evidence type="ECO:0000313" key="9">
    <source>
        <dbReference type="Proteomes" id="UP000571817"/>
    </source>
</evidence>
<dbReference type="RefSeq" id="WP_179481330.1">
    <property type="nucleotide sequence ID" value="NZ_JACCFW010000001.1"/>
</dbReference>
<reference evidence="8 9" key="1">
    <citation type="submission" date="2020-07" db="EMBL/GenBank/DDBJ databases">
        <title>Sequencing the genomes of 1000 actinobacteria strains.</title>
        <authorList>
            <person name="Klenk H.-P."/>
        </authorList>
    </citation>
    <scope>NUCLEOTIDE SEQUENCE [LARGE SCALE GENOMIC DNA]</scope>
    <source>
        <strain evidence="8 9">DSM 29531</strain>
    </source>
</reference>
<dbReference type="GO" id="GO:0003987">
    <property type="term" value="F:acetate-CoA ligase activity"/>
    <property type="evidence" value="ECO:0007669"/>
    <property type="project" value="UniProtKB-EC"/>
</dbReference>
<dbReference type="EC" id="6.2.1.1" evidence="8"/>
<dbReference type="InterPro" id="IPR051087">
    <property type="entry name" value="Mitochondrial_ACSM"/>
</dbReference>
<dbReference type="InterPro" id="IPR042099">
    <property type="entry name" value="ANL_N_sf"/>
</dbReference>
<dbReference type="GO" id="GO:0015645">
    <property type="term" value="F:fatty acid ligase activity"/>
    <property type="evidence" value="ECO:0007669"/>
    <property type="project" value="TreeGrafter"/>
</dbReference>
<keyword evidence="2 8" id="KW-0436">Ligase</keyword>
<keyword evidence="9" id="KW-1185">Reference proteome</keyword>
<feature type="region of interest" description="Disordered" evidence="5">
    <location>
        <begin position="559"/>
        <end position="610"/>
    </location>
</feature>
<evidence type="ECO:0000259" key="6">
    <source>
        <dbReference type="Pfam" id="PF00501"/>
    </source>
</evidence>
<dbReference type="Proteomes" id="UP000571817">
    <property type="component" value="Unassembled WGS sequence"/>
</dbReference>
<evidence type="ECO:0000256" key="2">
    <source>
        <dbReference type="ARBA" id="ARBA00022598"/>
    </source>
</evidence>
<comment type="similarity">
    <text evidence="1">Belongs to the ATP-dependent AMP-binding enzyme family.</text>
</comment>
<comment type="caution">
    <text evidence="8">The sequence shown here is derived from an EMBL/GenBank/DDBJ whole genome shotgun (WGS) entry which is preliminary data.</text>
</comment>
<accession>A0A853DJ05</accession>
<protein>
    <submittedName>
        <fullName evidence="8">Acetyl-CoA synthetase</fullName>
        <ecNumber evidence="8">6.2.1.1</ecNumber>
    </submittedName>
</protein>
<dbReference type="InterPro" id="IPR000873">
    <property type="entry name" value="AMP-dep_synth/lig_dom"/>
</dbReference>
<dbReference type="InterPro" id="IPR025110">
    <property type="entry name" value="AMP-bd_C"/>
</dbReference>
<evidence type="ECO:0000256" key="5">
    <source>
        <dbReference type="SAM" id="MobiDB-lite"/>
    </source>
</evidence>
<dbReference type="Pfam" id="PF13193">
    <property type="entry name" value="AMP-binding_C"/>
    <property type="match status" value="1"/>
</dbReference>
<dbReference type="GO" id="GO:0004321">
    <property type="term" value="F:fatty-acyl-CoA synthase activity"/>
    <property type="evidence" value="ECO:0007669"/>
    <property type="project" value="TreeGrafter"/>
</dbReference>
<evidence type="ECO:0000256" key="3">
    <source>
        <dbReference type="ARBA" id="ARBA00022741"/>
    </source>
</evidence>
<dbReference type="GO" id="GO:0006633">
    <property type="term" value="P:fatty acid biosynthetic process"/>
    <property type="evidence" value="ECO:0007669"/>
    <property type="project" value="TreeGrafter"/>
</dbReference>
<dbReference type="EMBL" id="JACCFW010000001">
    <property type="protein sequence ID" value="NYJ75004.1"/>
    <property type="molecule type" value="Genomic_DNA"/>
</dbReference>
<dbReference type="SUPFAM" id="SSF56801">
    <property type="entry name" value="Acetyl-CoA synthetase-like"/>
    <property type="match status" value="1"/>
</dbReference>
<organism evidence="8 9">
    <name type="scientific">Allobranchiibius huperziae</name>
    <dbReference type="NCBI Taxonomy" id="1874116"/>
    <lineage>
        <taxon>Bacteria</taxon>
        <taxon>Bacillati</taxon>
        <taxon>Actinomycetota</taxon>
        <taxon>Actinomycetes</taxon>
        <taxon>Micrococcales</taxon>
        <taxon>Dermacoccaceae</taxon>
        <taxon>Allobranchiibius</taxon>
    </lineage>
</organism>
<dbReference type="PANTHER" id="PTHR43605:SF10">
    <property type="entry name" value="ACYL-COA SYNTHETASE MEDIUM CHAIN FAMILY MEMBER 3"/>
    <property type="match status" value="1"/>
</dbReference>
<proteinExistence type="inferred from homology"/>
<dbReference type="InterPro" id="IPR045851">
    <property type="entry name" value="AMP-bd_C_sf"/>
</dbReference>
<dbReference type="PANTHER" id="PTHR43605">
    <property type="entry name" value="ACYL-COENZYME A SYNTHETASE"/>
    <property type="match status" value="1"/>
</dbReference>
<dbReference type="Gene3D" id="3.40.50.12780">
    <property type="entry name" value="N-terminal domain of ligase-like"/>
    <property type="match status" value="1"/>
</dbReference>
<keyword evidence="3" id="KW-0547">Nucleotide-binding</keyword>
<evidence type="ECO:0000313" key="8">
    <source>
        <dbReference type="EMBL" id="NYJ75004.1"/>
    </source>
</evidence>
<evidence type="ECO:0000259" key="7">
    <source>
        <dbReference type="Pfam" id="PF13193"/>
    </source>
</evidence>